<protein>
    <submittedName>
        <fullName evidence="1">Uncharacterized protein</fullName>
    </submittedName>
</protein>
<organism evidence="1 2">
    <name type="scientific">Bartonella pachyuromydis</name>
    <dbReference type="NCBI Taxonomy" id="931097"/>
    <lineage>
        <taxon>Bacteria</taxon>
        <taxon>Pseudomonadati</taxon>
        <taxon>Pseudomonadota</taxon>
        <taxon>Alphaproteobacteria</taxon>
        <taxon>Hyphomicrobiales</taxon>
        <taxon>Bartonellaceae</taxon>
        <taxon>Bartonella</taxon>
    </lineage>
</organism>
<evidence type="ECO:0000313" key="2">
    <source>
        <dbReference type="Proteomes" id="UP001501699"/>
    </source>
</evidence>
<accession>A0ABP8VF23</accession>
<dbReference type="Proteomes" id="UP001501699">
    <property type="component" value="Unassembled WGS sequence"/>
</dbReference>
<reference evidence="2" key="1">
    <citation type="journal article" date="2019" name="Int. J. Syst. Evol. Microbiol.">
        <title>The Global Catalogue of Microorganisms (GCM) 10K type strain sequencing project: providing services to taxonomists for standard genome sequencing and annotation.</title>
        <authorList>
            <consortium name="The Broad Institute Genomics Platform"/>
            <consortium name="The Broad Institute Genome Sequencing Center for Infectious Disease"/>
            <person name="Wu L."/>
            <person name="Ma J."/>
        </authorList>
    </citation>
    <scope>NUCLEOTIDE SEQUENCE [LARGE SCALE GENOMIC DNA]</scope>
    <source>
        <strain evidence="2">JCM 17714</strain>
    </source>
</reference>
<gene>
    <name evidence="1" type="ORF">GCM10023262_03460</name>
</gene>
<comment type="caution">
    <text evidence="1">The sequence shown here is derived from an EMBL/GenBank/DDBJ whole genome shotgun (WGS) entry which is preliminary data.</text>
</comment>
<dbReference type="EMBL" id="BAABJA010000001">
    <property type="protein sequence ID" value="GAA4659126.1"/>
    <property type="molecule type" value="Genomic_DNA"/>
</dbReference>
<evidence type="ECO:0000313" key="1">
    <source>
        <dbReference type="EMBL" id="GAA4659126.1"/>
    </source>
</evidence>
<proteinExistence type="predicted"/>
<sequence length="104" mass="11139">MSKPILIVDPFSTATLYGPDLQKLGYACYGVVSQPTLSSHLTLSYQGEGMAEAKLHSVEEIKQRFPVGAIAAVVAGAEGGIYYTEQLAAYYGCSGNNSLTTDWR</sequence>
<name>A0ABP8VF23_9HYPH</name>
<dbReference type="RefSeq" id="WP_345118363.1">
    <property type="nucleotide sequence ID" value="NZ_BAABJA010000001.1"/>
</dbReference>
<keyword evidence="2" id="KW-1185">Reference proteome</keyword>